<keyword evidence="2" id="KW-1185">Reference proteome</keyword>
<evidence type="ECO:0000313" key="2">
    <source>
        <dbReference type="Proteomes" id="UP001151760"/>
    </source>
</evidence>
<protein>
    <submittedName>
        <fullName evidence="1">Uncharacterized protein</fullName>
    </submittedName>
</protein>
<evidence type="ECO:0000313" key="1">
    <source>
        <dbReference type="EMBL" id="GJS52681.1"/>
    </source>
</evidence>
<dbReference type="EMBL" id="BQNB010008672">
    <property type="protein sequence ID" value="GJS52681.1"/>
    <property type="molecule type" value="Genomic_DNA"/>
</dbReference>
<name>A0ABQ4WJ94_9ASTR</name>
<sequence>MTSKLPVLGHRILLTGWPKILRCPGAPTQTTISFGSLPIALLVLATFVLQYSCIFHEQSAYLVALVGTLGARAFVDFGDILPFGRVVVGARLFLDESSPPFVARLLFRVGCGVSGHQVIGQLNSLIPMSGVSGRFDVPIMLSGSHDVLGNFSVSLANNLVHIRVLTLERLSMAGKSFFP</sequence>
<accession>A0ABQ4WJ94</accession>
<dbReference type="Proteomes" id="UP001151760">
    <property type="component" value="Unassembled WGS sequence"/>
</dbReference>
<proteinExistence type="predicted"/>
<organism evidence="1 2">
    <name type="scientific">Tanacetum coccineum</name>
    <dbReference type="NCBI Taxonomy" id="301880"/>
    <lineage>
        <taxon>Eukaryota</taxon>
        <taxon>Viridiplantae</taxon>
        <taxon>Streptophyta</taxon>
        <taxon>Embryophyta</taxon>
        <taxon>Tracheophyta</taxon>
        <taxon>Spermatophyta</taxon>
        <taxon>Magnoliopsida</taxon>
        <taxon>eudicotyledons</taxon>
        <taxon>Gunneridae</taxon>
        <taxon>Pentapetalae</taxon>
        <taxon>asterids</taxon>
        <taxon>campanulids</taxon>
        <taxon>Asterales</taxon>
        <taxon>Asteraceae</taxon>
        <taxon>Asteroideae</taxon>
        <taxon>Anthemideae</taxon>
        <taxon>Anthemidinae</taxon>
        <taxon>Tanacetum</taxon>
    </lineage>
</organism>
<reference evidence="1" key="1">
    <citation type="journal article" date="2022" name="Int. J. Mol. Sci.">
        <title>Draft Genome of Tanacetum Coccineum: Genomic Comparison of Closely Related Tanacetum-Family Plants.</title>
        <authorList>
            <person name="Yamashiro T."/>
            <person name="Shiraishi A."/>
            <person name="Nakayama K."/>
            <person name="Satake H."/>
        </authorList>
    </citation>
    <scope>NUCLEOTIDE SEQUENCE</scope>
</reference>
<gene>
    <name evidence="1" type="ORF">Tco_0626043</name>
</gene>
<reference evidence="1" key="2">
    <citation type="submission" date="2022-01" db="EMBL/GenBank/DDBJ databases">
        <authorList>
            <person name="Yamashiro T."/>
            <person name="Shiraishi A."/>
            <person name="Satake H."/>
            <person name="Nakayama K."/>
        </authorList>
    </citation>
    <scope>NUCLEOTIDE SEQUENCE</scope>
</reference>
<comment type="caution">
    <text evidence="1">The sequence shown here is derived from an EMBL/GenBank/DDBJ whole genome shotgun (WGS) entry which is preliminary data.</text>
</comment>